<name>A0A4Q2TIA0_9HYPH</name>
<protein>
    <submittedName>
        <fullName evidence="1">Gamma carbonic anhydrase family protein</fullName>
    </submittedName>
</protein>
<accession>A0A4Q2TIA0</accession>
<gene>
    <name evidence="1" type="ORF">EUU22_05100</name>
</gene>
<dbReference type="CDD" id="cd04645">
    <property type="entry name" value="LbH_gamma_CA_like"/>
    <property type="match status" value="1"/>
</dbReference>
<dbReference type="InterPro" id="IPR050484">
    <property type="entry name" value="Transf_Hexapept/Carb_Anhydrase"/>
</dbReference>
<dbReference type="AlphaFoldDB" id="A0A4Q2TIA0"/>
<dbReference type="RefSeq" id="WP_129330985.1">
    <property type="nucleotide sequence ID" value="NZ_SDVB01000170.1"/>
</dbReference>
<dbReference type="Pfam" id="PF00132">
    <property type="entry name" value="Hexapep"/>
    <property type="match status" value="1"/>
</dbReference>
<dbReference type="InterPro" id="IPR047324">
    <property type="entry name" value="LbH_gamma_CA-like"/>
</dbReference>
<comment type="caution">
    <text evidence="1">The sequence shown here is derived from an EMBL/GenBank/DDBJ whole genome shotgun (WGS) entry which is preliminary data.</text>
</comment>
<evidence type="ECO:0000313" key="1">
    <source>
        <dbReference type="EMBL" id="RYC17371.1"/>
    </source>
</evidence>
<dbReference type="PANTHER" id="PTHR13061">
    <property type="entry name" value="DYNACTIN SUBUNIT P25"/>
    <property type="match status" value="1"/>
</dbReference>
<dbReference type="SUPFAM" id="SSF51161">
    <property type="entry name" value="Trimeric LpxA-like enzymes"/>
    <property type="match status" value="1"/>
</dbReference>
<keyword evidence="2" id="KW-1185">Reference proteome</keyword>
<organism evidence="1 2">
    <name type="scientific">Ciceribacter ferrooxidans</name>
    <dbReference type="NCBI Taxonomy" id="2509717"/>
    <lineage>
        <taxon>Bacteria</taxon>
        <taxon>Pseudomonadati</taxon>
        <taxon>Pseudomonadota</taxon>
        <taxon>Alphaproteobacteria</taxon>
        <taxon>Hyphomicrobiales</taxon>
        <taxon>Rhizobiaceae</taxon>
        <taxon>Ciceribacter</taxon>
    </lineage>
</organism>
<dbReference type="PANTHER" id="PTHR13061:SF29">
    <property type="entry name" value="GAMMA CARBONIC ANHYDRASE-LIKE 1, MITOCHONDRIAL-RELATED"/>
    <property type="match status" value="1"/>
</dbReference>
<proteinExistence type="predicted"/>
<sequence>MPLYALGNLVPKTPAEDRFWIAPDAHVIGQVELGLDVGIWFGSVLRGDNEPITIGDGTNIQEGAMLHVDPGFPVRIGKGCTIGHHAIIHGCTIGDNSLIGMGATVLNGARIGNNCLIGANALVTEGKEFPDNSLIVGSPARIVRTLDERAAAGLRLSAENYVRNWQRFARELRPL</sequence>
<reference evidence="1 2" key="1">
    <citation type="submission" date="2019-01" db="EMBL/GenBank/DDBJ databases">
        <authorList>
            <person name="Deng T."/>
        </authorList>
    </citation>
    <scope>NUCLEOTIDE SEQUENCE [LARGE SCALE GENOMIC DNA]</scope>
    <source>
        <strain evidence="1 2">F8825</strain>
    </source>
</reference>
<dbReference type="EMBL" id="SDVB01000170">
    <property type="protein sequence ID" value="RYC17371.1"/>
    <property type="molecule type" value="Genomic_DNA"/>
</dbReference>
<dbReference type="OrthoDB" id="9803036at2"/>
<dbReference type="InterPro" id="IPR011004">
    <property type="entry name" value="Trimer_LpxA-like_sf"/>
</dbReference>
<dbReference type="Proteomes" id="UP000291088">
    <property type="component" value="Unassembled WGS sequence"/>
</dbReference>
<evidence type="ECO:0000313" key="2">
    <source>
        <dbReference type="Proteomes" id="UP000291088"/>
    </source>
</evidence>
<dbReference type="InterPro" id="IPR001451">
    <property type="entry name" value="Hexapep"/>
</dbReference>
<dbReference type="Gene3D" id="2.160.10.10">
    <property type="entry name" value="Hexapeptide repeat proteins"/>
    <property type="match status" value="1"/>
</dbReference>